<dbReference type="EMBL" id="LIAE01008526">
    <property type="protein sequence ID" value="PAV73756.1"/>
    <property type="molecule type" value="Genomic_DNA"/>
</dbReference>
<dbReference type="Proteomes" id="UP000218231">
    <property type="component" value="Unassembled WGS sequence"/>
</dbReference>
<dbReference type="GO" id="GO:0050482">
    <property type="term" value="P:arachidonate secretion"/>
    <property type="evidence" value="ECO:0007669"/>
    <property type="project" value="InterPro"/>
</dbReference>
<gene>
    <name evidence="2" type="ORF">WR25_16287</name>
</gene>
<organism evidence="2 3">
    <name type="scientific">Diploscapter pachys</name>
    <dbReference type="NCBI Taxonomy" id="2018661"/>
    <lineage>
        <taxon>Eukaryota</taxon>
        <taxon>Metazoa</taxon>
        <taxon>Ecdysozoa</taxon>
        <taxon>Nematoda</taxon>
        <taxon>Chromadorea</taxon>
        <taxon>Rhabditida</taxon>
        <taxon>Rhabditina</taxon>
        <taxon>Rhabditomorpha</taxon>
        <taxon>Rhabditoidea</taxon>
        <taxon>Rhabditidae</taxon>
        <taxon>Diploscapter</taxon>
    </lineage>
</organism>
<protein>
    <recommendedName>
        <fullName evidence="4">Phospholipase A(2)</fullName>
    </recommendedName>
</protein>
<sequence>MYKLVALVALVAIVSADPNQYNLRSPQYKKMGKCVLNQSPFNFFTSSRNWCRTKDFLESSSNGERPATDAIDRCCQLREKCIHDAIDNVQCSRVSYHTDLTGCNKISCNCELAEFKCIKQALISNRFSIFGSNLG</sequence>
<dbReference type="Gene3D" id="1.20.90.10">
    <property type="entry name" value="Phospholipase A2 domain"/>
    <property type="match status" value="1"/>
</dbReference>
<evidence type="ECO:0008006" key="4">
    <source>
        <dbReference type="Google" id="ProtNLM"/>
    </source>
</evidence>
<keyword evidence="3" id="KW-1185">Reference proteome</keyword>
<feature type="chain" id="PRO_5012381074" description="Phospholipase A(2)" evidence="1">
    <location>
        <begin position="17"/>
        <end position="135"/>
    </location>
</feature>
<reference evidence="2 3" key="1">
    <citation type="journal article" date="2017" name="Curr. Biol.">
        <title>Genome architecture and evolution of a unichromosomal asexual nematode.</title>
        <authorList>
            <person name="Fradin H."/>
            <person name="Zegar C."/>
            <person name="Gutwein M."/>
            <person name="Lucas J."/>
            <person name="Kovtun M."/>
            <person name="Corcoran D."/>
            <person name="Baugh L.R."/>
            <person name="Kiontke K."/>
            <person name="Gunsalus K."/>
            <person name="Fitch D.H."/>
            <person name="Piano F."/>
        </authorList>
    </citation>
    <scope>NUCLEOTIDE SEQUENCE [LARGE SCALE GENOMIC DNA]</scope>
    <source>
        <strain evidence="2">PF1309</strain>
    </source>
</reference>
<comment type="caution">
    <text evidence="2">The sequence shown here is derived from an EMBL/GenBank/DDBJ whole genome shotgun (WGS) entry which is preliminary data.</text>
</comment>
<name>A0A2A2KI96_9BILA</name>
<dbReference type="GO" id="GO:0006644">
    <property type="term" value="P:phospholipid metabolic process"/>
    <property type="evidence" value="ECO:0007669"/>
    <property type="project" value="InterPro"/>
</dbReference>
<dbReference type="InterPro" id="IPR036444">
    <property type="entry name" value="PLipase_A2_dom_sf"/>
</dbReference>
<dbReference type="GO" id="GO:0004623">
    <property type="term" value="F:phospholipase A2 activity"/>
    <property type="evidence" value="ECO:0007669"/>
    <property type="project" value="InterPro"/>
</dbReference>
<evidence type="ECO:0000313" key="2">
    <source>
        <dbReference type="EMBL" id="PAV73756.1"/>
    </source>
</evidence>
<dbReference type="SUPFAM" id="SSF48619">
    <property type="entry name" value="Phospholipase A2, PLA2"/>
    <property type="match status" value="1"/>
</dbReference>
<proteinExistence type="predicted"/>
<evidence type="ECO:0000313" key="3">
    <source>
        <dbReference type="Proteomes" id="UP000218231"/>
    </source>
</evidence>
<keyword evidence="1" id="KW-0732">Signal</keyword>
<dbReference type="AlphaFoldDB" id="A0A2A2KI96"/>
<feature type="signal peptide" evidence="1">
    <location>
        <begin position="1"/>
        <end position="16"/>
    </location>
</feature>
<accession>A0A2A2KI96</accession>
<evidence type="ECO:0000256" key="1">
    <source>
        <dbReference type="SAM" id="SignalP"/>
    </source>
</evidence>